<dbReference type="InterPro" id="IPR050505">
    <property type="entry name" value="WDR55/POC1"/>
</dbReference>
<reference evidence="8 9" key="2">
    <citation type="journal article" date="2014" name="J. Gen. Appl. Microbiol.">
        <title>The early diverging ascomycetous budding yeast Saitoella complicata has three histone deacetylases belonging to the Clr6, Hos2, and Rpd3 lineages.</title>
        <authorList>
            <person name="Nishida H."/>
            <person name="Matsumoto T."/>
            <person name="Kondo S."/>
            <person name="Hamamoto M."/>
            <person name="Yoshikawa H."/>
        </authorList>
    </citation>
    <scope>NUCLEOTIDE SEQUENCE [LARGE SCALE GENOMIC DNA]</scope>
    <source>
        <strain evidence="8 9">NRRL Y-17804</strain>
    </source>
</reference>
<dbReference type="InterPro" id="IPR036322">
    <property type="entry name" value="WD40_repeat_dom_sf"/>
</dbReference>
<dbReference type="OMA" id="QAIHPTE"/>
<dbReference type="AlphaFoldDB" id="A0A0E9NS53"/>
<evidence type="ECO:0000256" key="3">
    <source>
        <dbReference type="ARBA" id="ARBA00022737"/>
    </source>
</evidence>
<dbReference type="PROSITE" id="PS50082">
    <property type="entry name" value="WD_REPEATS_2"/>
    <property type="match status" value="1"/>
</dbReference>
<dbReference type="SMART" id="SM00320">
    <property type="entry name" value="WD40"/>
    <property type="match status" value="6"/>
</dbReference>
<evidence type="ECO:0000256" key="7">
    <source>
        <dbReference type="SAM" id="MobiDB-lite"/>
    </source>
</evidence>
<dbReference type="Pfam" id="PF24796">
    <property type="entry name" value="WDR55"/>
    <property type="match status" value="1"/>
</dbReference>
<dbReference type="Proteomes" id="UP000033140">
    <property type="component" value="Unassembled WGS sequence"/>
</dbReference>
<evidence type="ECO:0000256" key="4">
    <source>
        <dbReference type="ARBA" id="ARBA00039238"/>
    </source>
</evidence>
<dbReference type="Gene3D" id="2.130.10.10">
    <property type="entry name" value="YVTN repeat-like/Quinoprotein amine dehydrogenase"/>
    <property type="match status" value="1"/>
</dbReference>
<evidence type="ECO:0000313" key="9">
    <source>
        <dbReference type="Proteomes" id="UP000033140"/>
    </source>
</evidence>
<proteinExistence type="inferred from homology"/>
<reference evidence="8 9" key="1">
    <citation type="journal article" date="2011" name="J. Gen. Appl. Microbiol.">
        <title>Draft genome sequencing of the enigmatic yeast Saitoella complicata.</title>
        <authorList>
            <person name="Nishida H."/>
            <person name="Hamamoto M."/>
            <person name="Sugiyama J."/>
        </authorList>
    </citation>
    <scope>NUCLEOTIDE SEQUENCE [LARGE SCALE GENOMIC DNA]</scope>
    <source>
        <strain evidence="8 9">NRRL Y-17804</strain>
    </source>
</reference>
<comment type="caution">
    <text evidence="8">The sequence shown here is derived from an EMBL/GenBank/DDBJ whole genome shotgun (WGS) entry which is preliminary data.</text>
</comment>
<dbReference type="STRING" id="698492.A0A0E9NS53"/>
<sequence>MSTPHKQIPIHGYPTMVGPSYAPIKTESEVFSLSLHPTEDLITIAQLTGHVACYRYTDDGAAPVEVWKAKRHKKSSRGVQFTDDGLHLVSVGRDRVIKKAATETGRVVAKMTDAHDDAINALTIMSETLIATGDDSGCVKFWDERKPGKAVREYVHHFDYISSLQPLDAKVLVATSGDASLSVLDIRKGAFVAQSEDQEDDLTSCALVKNGKKLVVGQAEGVCTLFNVMKDNSQWGDHVDRIPGHPGSVDTMIAVDQDRVVTGCSDGIVRILNIQPNKFNGVLGAHDEGMGVECLDLMRGGEWVASGGGSEVLFHRINADEEDEEKRDRSHDSDSDDEPRKKKKGKKMKDTAKPKNAFFAGLD</sequence>
<dbReference type="SUPFAM" id="SSF50978">
    <property type="entry name" value="WD40 repeat-like"/>
    <property type="match status" value="1"/>
</dbReference>
<protein>
    <recommendedName>
        <fullName evidence="4">WD repeat-containing protein JIP5</fullName>
    </recommendedName>
    <alternativeName>
        <fullName evidence="5">WD repeat-containing protein jip5</fullName>
    </alternativeName>
</protein>
<evidence type="ECO:0000256" key="1">
    <source>
        <dbReference type="ARBA" id="ARBA00007625"/>
    </source>
</evidence>
<comment type="similarity">
    <text evidence="1">Belongs to the WD repeat WDR55 family.</text>
</comment>
<feature type="repeat" description="WD" evidence="6">
    <location>
        <begin position="112"/>
        <end position="143"/>
    </location>
</feature>
<evidence type="ECO:0000256" key="2">
    <source>
        <dbReference type="ARBA" id="ARBA00022574"/>
    </source>
</evidence>
<dbReference type="EMBL" id="BACD03000083">
    <property type="protein sequence ID" value="GAO52722.1"/>
    <property type="molecule type" value="Genomic_DNA"/>
</dbReference>
<keyword evidence="9" id="KW-1185">Reference proteome</keyword>
<evidence type="ECO:0000313" key="8">
    <source>
        <dbReference type="EMBL" id="GAO52722.1"/>
    </source>
</evidence>
<dbReference type="InterPro" id="IPR015943">
    <property type="entry name" value="WD40/YVTN_repeat-like_dom_sf"/>
</dbReference>
<evidence type="ECO:0000256" key="5">
    <source>
        <dbReference type="ARBA" id="ARBA00039514"/>
    </source>
</evidence>
<accession>A0A0E9NS53</accession>
<name>A0A0E9NS53_SAICN</name>
<evidence type="ECO:0000256" key="6">
    <source>
        <dbReference type="PROSITE-ProRule" id="PRU00221"/>
    </source>
</evidence>
<dbReference type="PANTHER" id="PTHR44019:SF20">
    <property type="entry name" value="WD REPEAT-CONTAINING PROTEIN 55"/>
    <property type="match status" value="1"/>
</dbReference>
<reference evidence="8 9" key="3">
    <citation type="journal article" date="2015" name="Genome Announc.">
        <title>Draft Genome Sequence of the Archiascomycetous Yeast Saitoella complicata.</title>
        <authorList>
            <person name="Yamauchi K."/>
            <person name="Kondo S."/>
            <person name="Hamamoto M."/>
            <person name="Takahashi Y."/>
            <person name="Ogura Y."/>
            <person name="Hayashi T."/>
            <person name="Nishida H."/>
        </authorList>
    </citation>
    <scope>NUCLEOTIDE SEQUENCE [LARGE SCALE GENOMIC DNA]</scope>
    <source>
        <strain evidence="8 9">NRRL Y-17804</strain>
    </source>
</reference>
<keyword evidence="2 6" id="KW-0853">WD repeat</keyword>
<dbReference type="PANTHER" id="PTHR44019">
    <property type="entry name" value="WD REPEAT-CONTAINING PROTEIN 55"/>
    <property type="match status" value="1"/>
</dbReference>
<gene>
    <name evidence="8" type="ORF">G7K_6792-t1</name>
</gene>
<organism evidence="8 9">
    <name type="scientific">Saitoella complicata (strain BCRC 22490 / CBS 7301 / JCM 7358 / NBRC 10748 / NRRL Y-17804)</name>
    <dbReference type="NCBI Taxonomy" id="698492"/>
    <lineage>
        <taxon>Eukaryota</taxon>
        <taxon>Fungi</taxon>
        <taxon>Dikarya</taxon>
        <taxon>Ascomycota</taxon>
        <taxon>Taphrinomycotina</taxon>
        <taxon>Taphrinomycotina incertae sedis</taxon>
        <taxon>Saitoella</taxon>
    </lineage>
</organism>
<dbReference type="InterPro" id="IPR001680">
    <property type="entry name" value="WD40_rpt"/>
</dbReference>
<feature type="region of interest" description="Disordered" evidence="7">
    <location>
        <begin position="318"/>
        <end position="363"/>
    </location>
</feature>
<keyword evidence="3" id="KW-0677">Repeat</keyword>